<dbReference type="OrthoDB" id="6982745at2"/>
<dbReference type="EMBL" id="MKZO01000073">
    <property type="protein sequence ID" value="OLS59288.1"/>
    <property type="molecule type" value="Genomic_DNA"/>
</dbReference>
<accession>A0A1Q9QVY5</accession>
<name>A0A1Q9QVY5_PSEPU</name>
<sequence>MHKPFQQISDAFSDEYRVNLSIERLDGSIMLTLSNEQGRVVAKRLISREQRGCPKRLERLIDSVRFGIAIEQGHSAVDILAAMTEQNGGGRWGLIAGKSERRTAAPTGPAQA</sequence>
<gene>
    <name evidence="1" type="ORF">PSEMO_57970</name>
</gene>
<dbReference type="InterPro" id="IPR021898">
    <property type="entry name" value="DUF3509"/>
</dbReference>
<dbReference type="AlphaFoldDB" id="A0A1Q9QVY5"/>
<reference evidence="1 2" key="1">
    <citation type="submission" date="2016-10" db="EMBL/GenBank/DDBJ databases">
        <title>Genome Sequence of Pseudomonas putida GM4FR.</title>
        <authorList>
            <person name="Poehlein A."/>
            <person name="Wemheuer F."/>
            <person name="Hollensteiner J."/>
            <person name="Wemheuer B."/>
        </authorList>
    </citation>
    <scope>NUCLEOTIDE SEQUENCE [LARGE SCALE GENOMIC DNA]</scope>
    <source>
        <strain evidence="1 2">GM4FR</strain>
    </source>
</reference>
<dbReference type="Pfam" id="PF12021">
    <property type="entry name" value="DUF3509"/>
    <property type="match status" value="1"/>
</dbReference>
<comment type="caution">
    <text evidence="1">The sequence shown here is derived from an EMBL/GenBank/DDBJ whole genome shotgun (WGS) entry which is preliminary data.</text>
</comment>
<evidence type="ECO:0000313" key="2">
    <source>
        <dbReference type="Proteomes" id="UP000186736"/>
    </source>
</evidence>
<dbReference type="RefSeq" id="WP_075806379.1">
    <property type="nucleotide sequence ID" value="NZ_MKZO01000073.1"/>
</dbReference>
<organism evidence="1 2">
    <name type="scientific">Pseudomonas putida</name>
    <name type="common">Arthrobacter siderocapsulatus</name>
    <dbReference type="NCBI Taxonomy" id="303"/>
    <lineage>
        <taxon>Bacteria</taxon>
        <taxon>Pseudomonadati</taxon>
        <taxon>Pseudomonadota</taxon>
        <taxon>Gammaproteobacteria</taxon>
        <taxon>Pseudomonadales</taxon>
        <taxon>Pseudomonadaceae</taxon>
        <taxon>Pseudomonas</taxon>
    </lineage>
</organism>
<proteinExistence type="predicted"/>
<evidence type="ECO:0000313" key="1">
    <source>
        <dbReference type="EMBL" id="OLS59288.1"/>
    </source>
</evidence>
<protein>
    <recommendedName>
        <fullName evidence="3">DUF3509 domain-containing protein</fullName>
    </recommendedName>
</protein>
<dbReference type="Proteomes" id="UP000186736">
    <property type="component" value="Unassembled WGS sequence"/>
</dbReference>
<evidence type="ECO:0008006" key="3">
    <source>
        <dbReference type="Google" id="ProtNLM"/>
    </source>
</evidence>